<dbReference type="Proteomes" id="UP001153387">
    <property type="component" value="Unassembled WGS sequence"/>
</dbReference>
<gene>
    <name evidence="1" type="ORF">OMP38_11615</name>
</gene>
<proteinExistence type="predicted"/>
<evidence type="ECO:0000313" key="1">
    <source>
        <dbReference type="EMBL" id="MDG0791442.1"/>
    </source>
</evidence>
<dbReference type="AlphaFoldDB" id="A0A9X4KG05"/>
<dbReference type="SUPFAM" id="SSF103642">
    <property type="entry name" value="Sec-C motif"/>
    <property type="match status" value="1"/>
</dbReference>
<organism evidence="1 2">
    <name type="scientific">Cohnella ginsengisoli</name>
    <dbReference type="NCBI Taxonomy" id="425004"/>
    <lineage>
        <taxon>Bacteria</taxon>
        <taxon>Bacillati</taxon>
        <taxon>Bacillota</taxon>
        <taxon>Bacilli</taxon>
        <taxon>Bacillales</taxon>
        <taxon>Paenibacillaceae</taxon>
        <taxon>Cohnella</taxon>
    </lineage>
</organism>
<comment type="caution">
    <text evidence="1">The sequence shown here is derived from an EMBL/GenBank/DDBJ whole genome shotgun (WGS) entry which is preliminary data.</text>
</comment>
<protein>
    <submittedName>
        <fullName evidence="1">SEC-C domain-containing protein</fullName>
    </submittedName>
</protein>
<dbReference type="EMBL" id="JAPDHZ010000003">
    <property type="protein sequence ID" value="MDG0791442.1"/>
    <property type="molecule type" value="Genomic_DNA"/>
</dbReference>
<dbReference type="Gene3D" id="3.10.450.50">
    <property type="match status" value="1"/>
</dbReference>
<dbReference type="InterPro" id="IPR004027">
    <property type="entry name" value="SEC_C_motif"/>
</dbReference>
<accession>A0A9X4KG05</accession>
<name>A0A9X4KG05_9BACL</name>
<reference evidence="1 2" key="1">
    <citation type="submission" date="2022-10" db="EMBL/GenBank/DDBJ databases">
        <title>Comparative genomic analysis of Cohnella hashimotonis sp. nov., isolated from the International Space Station.</title>
        <authorList>
            <person name="Simpson A."/>
            <person name="Venkateswaran K."/>
        </authorList>
    </citation>
    <scope>NUCLEOTIDE SEQUENCE [LARGE SCALE GENOMIC DNA]</scope>
    <source>
        <strain evidence="1 2">DSM 18997</strain>
    </source>
</reference>
<evidence type="ECO:0000313" key="2">
    <source>
        <dbReference type="Proteomes" id="UP001153387"/>
    </source>
</evidence>
<dbReference type="RefSeq" id="WP_277565321.1">
    <property type="nucleotide sequence ID" value="NZ_JAPDHZ010000003.1"/>
</dbReference>
<keyword evidence="2" id="KW-1185">Reference proteome</keyword>
<sequence length="258" mass="29348">MKIRQSDDELNNHLNEQLILLESSIDSYDAGLIIEAKRMAVTIRLLFHETRNSHSLMKQLNMLDHKFLSTAVPNDPANFLSYAGLIGVVLFENKTSQCVPMLDEAQVKRWISFDEWWNEVIFRDLKNKGFSRKDIIISVANQDGGAHVDPSIEATFAELSRNNSLKWFIGFQDEYRPIVKPELPAIRQIAHEVWRTIFPYKAVRTPLIGSSEGVFISGVTANVGGIQPTKSVEKYKRNELCPCGSGVKFKKCHGHNFR</sequence>
<dbReference type="Pfam" id="PF02810">
    <property type="entry name" value="SEC-C"/>
    <property type="match status" value="1"/>
</dbReference>